<proteinExistence type="predicted"/>
<dbReference type="SUPFAM" id="SSF52540">
    <property type="entry name" value="P-loop containing nucleoside triphosphate hydrolases"/>
    <property type="match status" value="1"/>
</dbReference>
<dbReference type="Pfam" id="PF25872">
    <property type="entry name" value="HTH_77"/>
    <property type="match status" value="1"/>
</dbReference>
<protein>
    <submittedName>
        <fullName evidence="2">Predicted ATPase</fullName>
    </submittedName>
</protein>
<dbReference type="InterPro" id="IPR058852">
    <property type="entry name" value="HTH_77"/>
</dbReference>
<dbReference type="Gene3D" id="1.25.40.10">
    <property type="entry name" value="Tetratricopeptide repeat domain"/>
    <property type="match status" value="1"/>
</dbReference>
<dbReference type="AlphaFoldDB" id="A0A239AQH9"/>
<name>A0A239AQH9_9PSEU</name>
<dbReference type="InterPro" id="IPR011990">
    <property type="entry name" value="TPR-like_helical_dom_sf"/>
</dbReference>
<accession>A0A239AQH9</accession>
<evidence type="ECO:0000313" key="2">
    <source>
        <dbReference type="EMBL" id="SNR97562.1"/>
    </source>
</evidence>
<keyword evidence="3" id="KW-1185">Reference proteome</keyword>
<dbReference type="RefSeq" id="WP_089303538.1">
    <property type="nucleotide sequence ID" value="NZ_FZNW01000052.1"/>
</dbReference>
<dbReference type="Proteomes" id="UP000198348">
    <property type="component" value="Unassembled WGS sequence"/>
</dbReference>
<dbReference type="PANTHER" id="PTHR47691:SF3">
    <property type="entry name" value="HTH-TYPE TRANSCRIPTIONAL REGULATOR RV0890C-RELATED"/>
    <property type="match status" value="1"/>
</dbReference>
<organism evidence="2 3">
    <name type="scientific">Haloechinothrix alba</name>
    <dbReference type="NCBI Taxonomy" id="664784"/>
    <lineage>
        <taxon>Bacteria</taxon>
        <taxon>Bacillati</taxon>
        <taxon>Actinomycetota</taxon>
        <taxon>Actinomycetes</taxon>
        <taxon>Pseudonocardiales</taxon>
        <taxon>Pseudonocardiaceae</taxon>
        <taxon>Haloechinothrix</taxon>
    </lineage>
</organism>
<dbReference type="EMBL" id="FZNW01000052">
    <property type="protein sequence ID" value="SNR97562.1"/>
    <property type="molecule type" value="Genomic_DNA"/>
</dbReference>
<gene>
    <name evidence="2" type="ORF">SAMN06265360_1523</name>
</gene>
<dbReference type="PANTHER" id="PTHR47691">
    <property type="entry name" value="REGULATOR-RELATED"/>
    <property type="match status" value="1"/>
</dbReference>
<dbReference type="InterPro" id="IPR027417">
    <property type="entry name" value="P-loop_NTPase"/>
</dbReference>
<evidence type="ECO:0000259" key="1">
    <source>
        <dbReference type="Pfam" id="PF25872"/>
    </source>
</evidence>
<evidence type="ECO:0000313" key="3">
    <source>
        <dbReference type="Proteomes" id="UP000198348"/>
    </source>
</evidence>
<sequence>MLISNLLAAAPQVRIIATSRHVRGVEGEQIVPVPTLRHESEADEWTEAVALFQERAAASDPNFEVTADNRAVISAICQRLEGVPLALKLAAARIRHFTPNEVLDHLDDMALFTSTEHTRPARHRALEAAIEWSYGLCTPAGRRLWAELSVFSGGFSLDAVEAVCHADAHEPPRAALSGLVDKSIVTRLPGADGQRARCRMLETVRQFAADRLASLPTERAVRIRHRDHFRKLADRGDTDYCRVSEGAWFAEVGQEHANLRAALEFCLSEPEQSSTAALDMASSLRPYWEHYGLMHEGYRRLTAALEADSTPTASRARALANACELAVLMAEIASAAELLDEYDATATETTSDDSRSSALLASALVTFSTGSLEKALDLAEDAAELAFDNDDVGAGTEALSAAALIAFLSNDERAEELAYRHLATADALGAQIEKAVGLWIVGLNHWPQDDHARVMDAMREGIMLFQQFRQPGSTALCIEGLAWVAASTGDNYRAARLVGAAKTIWKYSQMHLPERMTAQIGQAVDRRLREHLGEDTYAIEIAT</sequence>
<feature type="domain" description="Winged helix-turn-helix" evidence="1">
    <location>
        <begin position="143"/>
        <end position="213"/>
    </location>
</feature>
<dbReference type="OrthoDB" id="9812579at2"/>
<reference evidence="2 3" key="1">
    <citation type="submission" date="2017-06" db="EMBL/GenBank/DDBJ databases">
        <authorList>
            <person name="Kim H.J."/>
            <person name="Triplett B.A."/>
        </authorList>
    </citation>
    <scope>NUCLEOTIDE SEQUENCE [LARGE SCALE GENOMIC DNA]</scope>
    <source>
        <strain evidence="2 3">DSM 45207</strain>
    </source>
</reference>